<dbReference type="CDD" id="cd12148">
    <property type="entry name" value="fungal_TF_MHR"/>
    <property type="match status" value="1"/>
</dbReference>
<evidence type="ECO:0000259" key="2">
    <source>
        <dbReference type="Pfam" id="PF04082"/>
    </source>
</evidence>
<evidence type="ECO:0000313" key="4">
    <source>
        <dbReference type="Proteomes" id="UP000091956"/>
    </source>
</evidence>
<protein>
    <recommendedName>
        <fullName evidence="2">Xylanolytic transcriptional activator regulatory domain-containing protein</fullName>
    </recommendedName>
</protein>
<gene>
    <name evidence="3" type="ORF">VE01_08091</name>
</gene>
<organism evidence="3 4">
    <name type="scientific">Pseudogymnoascus verrucosus</name>
    <dbReference type="NCBI Taxonomy" id="342668"/>
    <lineage>
        <taxon>Eukaryota</taxon>
        <taxon>Fungi</taxon>
        <taxon>Dikarya</taxon>
        <taxon>Ascomycota</taxon>
        <taxon>Pezizomycotina</taxon>
        <taxon>Leotiomycetes</taxon>
        <taxon>Thelebolales</taxon>
        <taxon>Thelebolaceae</taxon>
        <taxon>Pseudogymnoascus</taxon>
    </lineage>
</organism>
<dbReference type="InterPro" id="IPR053181">
    <property type="entry name" value="EcdB-like_regulator"/>
</dbReference>
<dbReference type="Proteomes" id="UP000091956">
    <property type="component" value="Unassembled WGS sequence"/>
</dbReference>
<dbReference type="GO" id="GO:0006351">
    <property type="term" value="P:DNA-templated transcription"/>
    <property type="evidence" value="ECO:0007669"/>
    <property type="project" value="InterPro"/>
</dbReference>
<proteinExistence type="predicted"/>
<evidence type="ECO:0000313" key="3">
    <source>
        <dbReference type="EMBL" id="OBT93797.2"/>
    </source>
</evidence>
<dbReference type="RefSeq" id="XP_018127530.2">
    <property type="nucleotide sequence ID" value="XM_018277519.2"/>
</dbReference>
<keyword evidence="4" id="KW-1185">Reference proteome</keyword>
<dbReference type="Pfam" id="PF04082">
    <property type="entry name" value="Fungal_trans"/>
    <property type="match status" value="1"/>
</dbReference>
<accession>A0A1B8GDD2</accession>
<dbReference type="InterPro" id="IPR007219">
    <property type="entry name" value="XnlR_reg_dom"/>
</dbReference>
<feature type="domain" description="Xylanolytic transcriptional activator regulatory" evidence="2">
    <location>
        <begin position="141"/>
        <end position="358"/>
    </location>
</feature>
<dbReference type="GeneID" id="28841477"/>
<dbReference type="GO" id="GO:0003677">
    <property type="term" value="F:DNA binding"/>
    <property type="evidence" value="ECO:0007669"/>
    <property type="project" value="InterPro"/>
</dbReference>
<reference evidence="3 4" key="1">
    <citation type="submission" date="2016-03" db="EMBL/GenBank/DDBJ databases">
        <title>Comparative genomics of Pseudogymnoascus destructans, the fungus causing white-nose syndrome of bats.</title>
        <authorList>
            <person name="Palmer J.M."/>
            <person name="Drees K.P."/>
            <person name="Foster J.T."/>
            <person name="Lindner D.L."/>
        </authorList>
    </citation>
    <scope>NUCLEOTIDE SEQUENCE [LARGE SCALE GENOMIC DNA]</scope>
    <source>
        <strain evidence="3 4">UAMH 10579</strain>
    </source>
</reference>
<dbReference type="GO" id="GO:0008270">
    <property type="term" value="F:zinc ion binding"/>
    <property type="evidence" value="ECO:0007669"/>
    <property type="project" value="InterPro"/>
</dbReference>
<keyword evidence="1" id="KW-0539">Nucleus</keyword>
<dbReference type="EMBL" id="KV460250">
    <property type="protein sequence ID" value="OBT93797.2"/>
    <property type="molecule type" value="Genomic_DNA"/>
</dbReference>
<dbReference type="AlphaFoldDB" id="A0A1B8GDD2"/>
<evidence type="ECO:0000256" key="1">
    <source>
        <dbReference type="ARBA" id="ARBA00023242"/>
    </source>
</evidence>
<dbReference type="PANTHER" id="PTHR47785:SF3">
    <property type="entry name" value="ZN(2)-C6 FUNGAL-TYPE DOMAIN-CONTAINING PROTEIN"/>
    <property type="match status" value="1"/>
</dbReference>
<dbReference type="PANTHER" id="PTHR47785">
    <property type="entry name" value="ZN(II)2CYS6 TRANSCRIPTION FACTOR (EUROFUNG)-RELATED-RELATED"/>
    <property type="match status" value="1"/>
</dbReference>
<reference evidence="4" key="2">
    <citation type="journal article" date="2018" name="Nat. Commun.">
        <title>Extreme sensitivity to ultraviolet light in the fungal pathogen causing white-nose syndrome of bats.</title>
        <authorList>
            <person name="Palmer J.M."/>
            <person name="Drees K.P."/>
            <person name="Foster J.T."/>
            <person name="Lindner D.L."/>
        </authorList>
    </citation>
    <scope>NUCLEOTIDE SEQUENCE [LARGE SCALE GENOMIC DNA]</scope>
    <source>
        <strain evidence="4">UAMH 10579</strain>
    </source>
</reference>
<sequence length="556" mass="62980">MHLSECGSSTSFEVMPVPILTEHDEGIAGIQERLDHLYGLVSVRLIGQEARIFERPPGYLPELPPLRDYPLDESIISRQWRKEFPFMTIQTPSMMCLLDLNPRLAAQLVAKERTDISALSAPNEALDLEFQYEDAIRVFGAFYDKMHHWYPIFSSETFDFYLEKLSSPLNPSSDACLLLLVCAVGSIAQCPSLTSAYDTRPDSRYISRALCMLPNVHFEFSLASVQCLVLLSVYYCFIAKPCQAHDYILMASSKAQAILKCRLFEDDERQSDILRRSFWSILLIESDLSYHIDMPESNIWKFDDRILLPGVQTSWQPCREDQRKLLYSMRPTQSFGMPSDTLKAYFLAQIAMCRMIRRCTTSVIVSQGQERYSPVVAMELTYQLDTWHSHLPSSIRFGHHDVTVPPPDNFVQNLSSSPTSSVMAMTGFLQMQYYLCLAGIYWPAVHSVISTEKLEAAPIAHCGRFFESYFGFVITAASLVPNCPHNPWSIYANLFITTMACFKGANDPCLRSMIRPGVRRCFAIAAELFKIGDAAKISPAIGKLGLILRERVLGSY</sequence>
<name>A0A1B8GDD2_9PEZI</name>